<organism evidence="1 2">
    <name type="scientific">Hibiscus sabdariffa</name>
    <name type="common">roselle</name>
    <dbReference type="NCBI Taxonomy" id="183260"/>
    <lineage>
        <taxon>Eukaryota</taxon>
        <taxon>Viridiplantae</taxon>
        <taxon>Streptophyta</taxon>
        <taxon>Embryophyta</taxon>
        <taxon>Tracheophyta</taxon>
        <taxon>Spermatophyta</taxon>
        <taxon>Magnoliopsida</taxon>
        <taxon>eudicotyledons</taxon>
        <taxon>Gunneridae</taxon>
        <taxon>Pentapetalae</taxon>
        <taxon>rosids</taxon>
        <taxon>malvids</taxon>
        <taxon>Malvales</taxon>
        <taxon>Malvaceae</taxon>
        <taxon>Malvoideae</taxon>
        <taxon>Hibiscus</taxon>
    </lineage>
</organism>
<gene>
    <name evidence="1" type="ORF">V6N12_040449</name>
</gene>
<sequence>MKKLLCLAHACLREGADAKGQTGQLQSSTESDAKITAEIAWIVETRRLQNPKERLEKIFLMNRKSVVHEITPITIRFTTSYASPMTFLHSFGSKLKAE</sequence>
<keyword evidence="2" id="KW-1185">Reference proteome</keyword>
<comment type="caution">
    <text evidence="1">The sequence shown here is derived from an EMBL/GenBank/DDBJ whole genome shotgun (WGS) entry which is preliminary data.</text>
</comment>
<protein>
    <submittedName>
        <fullName evidence="1">Uncharacterized protein</fullName>
    </submittedName>
</protein>
<proteinExistence type="predicted"/>
<evidence type="ECO:0000313" key="1">
    <source>
        <dbReference type="EMBL" id="KAK8551827.1"/>
    </source>
</evidence>
<evidence type="ECO:0000313" key="2">
    <source>
        <dbReference type="Proteomes" id="UP001472677"/>
    </source>
</evidence>
<dbReference type="Proteomes" id="UP001472677">
    <property type="component" value="Unassembled WGS sequence"/>
</dbReference>
<name>A0ABR2E7A3_9ROSI</name>
<reference evidence="1 2" key="1">
    <citation type="journal article" date="2024" name="G3 (Bethesda)">
        <title>Genome assembly of Hibiscus sabdariffa L. provides insights into metabolisms of medicinal natural products.</title>
        <authorList>
            <person name="Kim T."/>
        </authorList>
    </citation>
    <scope>NUCLEOTIDE SEQUENCE [LARGE SCALE GENOMIC DNA]</scope>
    <source>
        <strain evidence="1">TK-2024</strain>
        <tissue evidence="1">Old leaves</tissue>
    </source>
</reference>
<accession>A0ABR2E7A3</accession>
<dbReference type="EMBL" id="JBBPBM010000020">
    <property type="protein sequence ID" value="KAK8551827.1"/>
    <property type="molecule type" value="Genomic_DNA"/>
</dbReference>